<dbReference type="GO" id="GO:0003964">
    <property type="term" value="F:RNA-directed DNA polymerase activity"/>
    <property type="evidence" value="ECO:0007669"/>
    <property type="project" value="UniProtKB-KW"/>
</dbReference>
<dbReference type="PANTHER" id="PTHR33116">
    <property type="entry name" value="REVERSE TRANSCRIPTASE ZINC-BINDING DOMAIN-CONTAINING PROTEIN-RELATED-RELATED"/>
    <property type="match status" value="1"/>
</dbReference>
<evidence type="ECO:0000256" key="1">
    <source>
        <dbReference type="SAM" id="Phobius"/>
    </source>
</evidence>
<keyword evidence="1" id="KW-1133">Transmembrane helix</keyword>
<proteinExistence type="predicted"/>
<reference evidence="2" key="1">
    <citation type="journal article" date="2019" name="Sci. Rep.">
        <title>Draft genome of Tanacetum cinerariifolium, the natural source of mosquito coil.</title>
        <authorList>
            <person name="Yamashiro T."/>
            <person name="Shiraishi A."/>
            <person name="Satake H."/>
            <person name="Nakayama K."/>
        </authorList>
    </citation>
    <scope>NUCLEOTIDE SEQUENCE</scope>
</reference>
<organism evidence="2">
    <name type="scientific">Tanacetum cinerariifolium</name>
    <name type="common">Dalmatian daisy</name>
    <name type="synonym">Chrysanthemum cinerariifolium</name>
    <dbReference type="NCBI Taxonomy" id="118510"/>
    <lineage>
        <taxon>Eukaryota</taxon>
        <taxon>Viridiplantae</taxon>
        <taxon>Streptophyta</taxon>
        <taxon>Embryophyta</taxon>
        <taxon>Tracheophyta</taxon>
        <taxon>Spermatophyta</taxon>
        <taxon>Magnoliopsida</taxon>
        <taxon>eudicotyledons</taxon>
        <taxon>Gunneridae</taxon>
        <taxon>Pentapetalae</taxon>
        <taxon>asterids</taxon>
        <taxon>campanulids</taxon>
        <taxon>Asterales</taxon>
        <taxon>Asteraceae</taxon>
        <taxon>Asteroideae</taxon>
        <taxon>Anthemideae</taxon>
        <taxon>Anthemidinae</taxon>
        <taxon>Tanacetum</taxon>
    </lineage>
</organism>
<name>A0A699Q464_TANCI</name>
<evidence type="ECO:0000313" key="2">
    <source>
        <dbReference type="EMBL" id="GFC62696.1"/>
    </source>
</evidence>
<gene>
    <name evidence="2" type="ORF">Tci_834666</name>
</gene>
<dbReference type="AlphaFoldDB" id="A0A699Q464"/>
<sequence length="95" mass="10804">FYAKLSIWKENLLSFGGRLTLIKVVLGSLPIYYLSIFKDPESVLKIMGRMRVPFFWEGSQNTKKLAWLKWPNVLASLDNGGLDIGSLKLFNLALL</sequence>
<keyword evidence="2" id="KW-0548">Nucleotidyltransferase</keyword>
<dbReference type="EMBL" id="BKCJ010994925">
    <property type="protein sequence ID" value="GFC62696.1"/>
    <property type="molecule type" value="Genomic_DNA"/>
</dbReference>
<dbReference type="PANTHER" id="PTHR33116:SF78">
    <property type="entry name" value="OS12G0587133 PROTEIN"/>
    <property type="match status" value="1"/>
</dbReference>
<keyword evidence="1" id="KW-0472">Membrane</keyword>
<accession>A0A699Q464</accession>
<comment type="caution">
    <text evidence="2">The sequence shown here is derived from an EMBL/GenBank/DDBJ whole genome shotgun (WGS) entry which is preliminary data.</text>
</comment>
<keyword evidence="2" id="KW-0808">Transferase</keyword>
<keyword evidence="2" id="KW-0695">RNA-directed DNA polymerase</keyword>
<feature type="non-terminal residue" evidence="2">
    <location>
        <position position="1"/>
    </location>
</feature>
<protein>
    <submittedName>
        <fullName evidence="2">RNA-directed DNA polymerase, eukaryota, reverse transcriptase zinc-binding domain protein</fullName>
    </submittedName>
</protein>
<feature type="transmembrane region" description="Helical" evidence="1">
    <location>
        <begin position="20"/>
        <end position="37"/>
    </location>
</feature>
<keyword evidence="1" id="KW-0812">Transmembrane</keyword>